<keyword evidence="2" id="KW-1185">Reference proteome</keyword>
<gene>
    <name evidence="1" type="ORF">ACJMK2_042744</name>
</gene>
<comment type="caution">
    <text evidence="1">The sequence shown here is derived from an EMBL/GenBank/DDBJ whole genome shotgun (WGS) entry which is preliminary data.</text>
</comment>
<proteinExistence type="predicted"/>
<accession>A0ABD3WBL7</accession>
<organism evidence="1 2">
    <name type="scientific">Sinanodonta woodiana</name>
    <name type="common">Chinese pond mussel</name>
    <name type="synonym">Anodonta woodiana</name>
    <dbReference type="NCBI Taxonomy" id="1069815"/>
    <lineage>
        <taxon>Eukaryota</taxon>
        <taxon>Metazoa</taxon>
        <taxon>Spiralia</taxon>
        <taxon>Lophotrochozoa</taxon>
        <taxon>Mollusca</taxon>
        <taxon>Bivalvia</taxon>
        <taxon>Autobranchia</taxon>
        <taxon>Heteroconchia</taxon>
        <taxon>Palaeoheterodonta</taxon>
        <taxon>Unionida</taxon>
        <taxon>Unionoidea</taxon>
        <taxon>Unionidae</taxon>
        <taxon>Unioninae</taxon>
        <taxon>Sinanodonta</taxon>
    </lineage>
</organism>
<protein>
    <submittedName>
        <fullName evidence="1">Uncharacterized protein</fullName>
    </submittedName>
</protein>
<evidence type="ECO:0000313" key="1">
    <source>
        <dbReference type="EMBL" id="KAL3870133.1"/>
    </source>
</evidence>
<reference evidence="1 2" key="1">
    <citation type="submission" date="2024-11" db="EMBL/GenBank/DDBJ databases">
        <title>Chromosome-level genome assembly of the freshwater bivalve Anodonta woodiana.</title>
        <authorList>
            <person name="Chen X."/>
        </authorList>
    </citation>
    <scope>NUCLEOTIDE SEQUENCE [LARGE SCALE GENOMIC DNA]</scope>
    <source>
        <strain evidence="1">MN2024</strain>
        <tissue evidence="1">Gills</tissue>
    </source>
</reference>
<dbReference type="EMBL" id="JBJQND010000008">
    <property type="protein sequence ID" value="KAL3870133.1"/>
    <property type="molecule type" value="Genomic_DNA"/>
</dbReference>
<dbReference type="PANTHER" id="PTHR16206:SF4">
    <property type="entry name" value="PROTEIN LET-99"/>
    <property type="match status" value="1"/>
</dbReference>
<dbReference type="Proteomes" id="UP001634394">
    <property type="component" value="Unassembled WGS sequence"/>
</dbReference>
<dbReference type="PANTHER" id="PTHR16206">
    <property type="entry name" value="DEP DOMAIN-CONTAINING"/>
    <property type="match status" value="1"/>
</dbReference>
<name>A0ABD3WBL7_SINWO</name>
<sequence length="110" mass="12823">MIITIQFTSNDPSSVHYCKQVTVNEYENLRLSHSQKALVDLLDEIIADNTMSSKDKKKRLKQFQKTYPDIYAERFPSVQNEADCDIKETKPKIKPPLFVKPLLRLRGLRI</sequence>
<dbReference type="AlphaFoldDB" id="A0ABD3WBL7"/>
<evidence type="ECO:0000313" key="2">
    <source>
        <dbReference type="Proteomes" id="UP001634394"/>
    </source>
</evidence>